<name>A0ABP1RDJ3_9HEXA</name>
<protein>
    <recommendedName>
        <fullName evidence="1">BTB domain-containing protein</fullName>
    </recommendedName>
</protein>
<evidence type="ECO:0000313" key="2">
    <source>
        <dbReference type="EMBL" id="CAL8124674.1"/>
    </source>
</evidence>
<organism evidence="2 3">
    <name type="scientific">Orchesella dallaii</name>
    <dbReference type="NCBI Taxonomy" id="48710"/>
    <lineage>
        <taxon>Eukaryota</taxon>
        <taxon>Metazoa</taxon>
        <taxon>Ecdysozoa</taxon>
        <taxon>Arthropoda</taxon>
        <taxon>Hexapoda</taxon>
        <taxon>Collembola</taxon>
        <taxon>Entomobryomorpha</taxon>
        <taxon>Entomobryoidea</taxon>
        <taxon>Orchesellidae</taxon>
        <taxon>Orchesellinae</taxon>
        <taxon>Orchesella</taxon>
    </lineage>
</organism>
<reference evidence="2 3" key="1">
    <citation type="submission" date="2024-08" db="EMBL/GenBank/DDBJ databases">
        <authorList>
            <person name="Cucini C."/>
            <person name="Frati F."/>
        </authorList>
    </citation>
    <scope>NUCLEOTIDE SEQUENCE [LARGE SCALE GENOMIC DNA]</scope>
</reference>
<dbReference type="Proteomes" id="UP001642540">
    <property type="component" value="Unassembled WGS sequence"/>
</dbReference>
<dbReference type="InterPro" id="IPR011333">
    <property type="entry name" value="SKP1/BTB/POZ_sf"/>
</dbReference>
<keyword evidence="3" id="KW-1185">Reference proteome</keyword>
<proteinExistence type="predicted"/>
<feature type="domain" description="BTB" evidence="1">
    <location>
        <begin position="180"/>
        <end position="277"/>
    </location>
</feature>
<dbReference type="Gene3D" id="3.30.710.10">
    <property type="entry name" value="Potassium Channel Kv1.1, Chain A"/>
    <property type="match status" value="1"/>
</dbReference>
<accession>A0ABP1RDJ3</accession>
<dbReference type="SUPFAM" id="SSF54695">
    <property type="entry name" value="POZ domain"/>
    <property type="match status" value="1"/>
</dbReference>
<comment type="caution">
    <text evidence="2">The sequence shown here is derived from an EMBL/GenBank/DDBJ whole genome shotgun (WGS) entry which is preliminary data.</text>
</comment>
<dbReference type="EMBL" id="CAXLJM020000068">
    <property type="protein sequence ID" value="CAL8124674.1"/>
    <property type="molecule type" value="Genomic_DNA"/>
</dbReference>
<dbReference type="Pfam" id="PF00651">
    <property type="entry name" value="BTB"/>
    <property type="match status" value="1"/>
</dbReference>
<evidence type="ECO:0000313" key="3">
    <source>
        <dbReference type="Proteomes" id="UP001642540"/>
    </source>
</evidence>
<gene>
    <name evidence="2" type="ORF">ODALV1_LOCUS20718</name>
</gene>
<dbReference type="InterPro" id="IPR000210">
    <property type="entry name" value="BTB/POZ_dom"/>
</dbReference>
<sequence length="397" mass="45881">MSSTVYIVEEADPSPSYHTRLFNLRWLINDLSFSFNSDDLTRIHKNQKIVGTNDKLWEAIGILFQSQKRFLIKILFKDTSPGRGLCIHVSGPFLEKLKRVYEDFNALKLNLTIRHQNKSWSIDIGLNTTRQGGVLRIIHSERSQRLFCRIAALPDLKMSLKLTTRVNALHTRRLLSRHLLAENTPCDFHLISKNGTKVTFHKELLAAHSNVFGCPSVQSMNSFKLLVSDYILVVLKNYVYYGTLKNFKRDQRIAYELLETSHLYNIAGLEKIMKKKLLALLEVPGDVGLDLVIMIYYFSTKVETGYEELREKALALILNTQRSEVEKSEAFQQITRKDKMFDGWKLVSDIWNFERHYLTSRRVKMTMTRTITGTTYRIKSDETSIQDLETETGEGTG</sequence>
<evidence type="ECO:0000259" key="1">
    <source>
        <dbReference type="Pfam" id="PF00651"/>
    </source>
</evidence>